<dbReference type="Pfam" id="PF12883">
    <property type="entry name" value="DUF3828"/>
    <property type="match status" value="1"/>
</dbReference>
<keyword evidence="4" id="KW-1185">Reference proteome</keyword>
<comment type="caution">
    <text evidence="3">The sequence shown here is derived from an EMBL/GenBank/DDBJ whole genome shotgun (WGS) entry which is preliminary data.</text>
</comment>
<name>A0ABW5DU74_9PROT</name>
<organism evidence="3 4">
    <name type="scientific">Lacibacterium aquatile</name>
    <dbReference type="NCBI Taxonomy" id="1168082"/>
    <lineage>
        <taxon>Bacteria</taxon>
        <taxon>Pseudomonadati</taxon>
        <taxon>Pseudomonadota</taxon>
        <taxon>Alphaproteobacteria</taxon>
        <taxon>Rhodospirillales</taxon>
        <taxon>Rhodospirillaceae</taxon>
    </lineage>
</organism>
<feature type="signal peptide" evidence="1">
    <location>
        <begin position="1"/>
        <end position="19"/>
    </location>
</feature>
<feature type="domain" description="DUF3828" evidence="2">
    <location>
        <begin position="27"/>
        <end position="141"/>
    </location>
</feature>
<protein>
    <submittedName>
        <fullName evidence="3">DUF3828 domain-containing protein</fullName>
    </submittedName>
</protein>
<dbReference type="Gene3D" id="3.10.450.50">
    <property type="match status" value="1"/>
</dbReference>
<feature type="chain" id="PRO_5046794130" evidence="1">
    <location>
        <begin position="20"/>
        <end position="165"/>
    </location>
</feature>
<dbReference type="InterPro" id="IPR024289">
    <property type="entry name" value="DUF3828"/>
</dbReference>
<accession>A0ABW5DU74</accession>
<reference evidence="4" key="1">
    <citation type="journal article" date="2019" name="Int. J. Syst. Evol. Microbiol.">
        <title>The Global Catalogue of Microorganisms (GCM) 10K type strain sequencing project: providing services to taxonomists for standard genome sequencing and annotation.</title>
        <authorList>
            <consortium name="The Broad Institute Genomics Platform"/>
            <consortium name="The Broad Institute Genome Sequencing Center for Infectious Disease"/>
            <person name="Wu L."/>
            <person name="Ma J."/>
        </authorList>
    </citation>
    <scope>NUCLEOTIDE SEQUENCE [LARGE SCALE GENOMIC DNA]</scope>
    <source>
        <strain evidence="4">CGMCC 1.19062</strain>
    </source>
</reference>
<proteinExistence type="predicted"/>
<dbReference type="EMBL" id="JBHUIP010000010">
    <property type="protein sequence ID" value="MFD2263354.1"/>
    <property type="molecule type" value="Genomic_DNA"/>
</dbReference>
<keyword evidence="1" id="KW-0732">Signal</keyword>
<evidence type="ECO:0000256" key="1">
    <source>
        <dbReference type="SAM" id="SignalP"/>
    </source>
</evidence>
<dbReference type="RefSeq" id="WP_379876353.1">
    <property type="nucleotide sequence ID" value="NZ_JBHUIP010000010.1"/>
</dbReference>
<sequence>MKRLFLCAVLVLAAHPVWAQSPASPKDIVQRLYKPYLDDPRAERTDTPGSMDAVLAQASKSLAKAIQSEFDCQTREEGVCNVDFDILINAQDWSLKKFAIAEKSRSGGKAVVVASFDNMGPMGVRFTFIQEGGTWKIDEMEGGEPKGSKFTVGWRLTEMLEPTAE</sequence>
<evidence type="ECO:0000259" key="2">
    <source>
        <dbReference type="Pfam" id="PF12883"/>
    </source>
</evidence>
<evidence type="ECO:0000313" key="3">
    <source>
        <dbReference type="EMBL" id="MFD2263354.1"/>
    </source>
</evidence>
<evidence type="ECO:0000313" key="4">
    <source>
        <dbReference type="Proteomes" id="UP001597295"/>
    </source>
</evidence>
<gene>
    <name evidence="3" type="ORF">ACFSM5_10685</name>
</gene>
<dbReference type="Proteomes" id="UP001597295">
    <property type="component" value="Unassembled WGS sequence"/>
</dbReference>